<proteinExistence type="inferred from homology"/>
<dbReference type="GO" id="GO:0006412">
    <property type="term" value="P:translation"/>
    <property type="evidence" value="ECO:0007669"/>
    <property type="project" value="InterPro"/>
</dbReference>
<keyword evidence="5" id="KW-1185">Reference proteome</keyword>
<sequence length="161" mass="18485">MAPNSFEAAFKPKNFACKFWFYLNFNSLVANEEFQHILRVQNTNVDGKQKIMFAMTSIKGIGRRFANIACKKADIDMSKRAGELTAAELDSLMVVVANPRQFKIPDWFLNRQKDYKDGKFSQVTSNALDMKLRDDLERLKKIRNHRGFTSLLGSSCAWSAY</sequence>
<dbReference type="InterPro" id="IPR001892">
    <property type="entry name" value="Ribosomal_uS13"/>
</dbReference>
<dbReference type="GO" id="GO:0003723">
    <property type="term" value="F:RNA binding"/>
    <property type="evidence" value="ECO:0007669"/>
    <property type="project" value="InterPro"/>
</dbReference>
<name>A0A9J5YUV8_SOLCO</name>
<protein>
    <recommendedName>
        <fullName evidence="6">40S ribosomal protein S18</fullName>
    </recommendedName>
</protein>
<evidence type="ECO:0000313" key="4">
    <source>
        <dbReference type="EMBL" id="KAG5602670.1"/>
    </source>
</evidence>
<gene>
    <name evidence="4" type="ORF">H5410_034040</name>
</gene>
<dbReference type="Gene3D" id="4.10.910.10">
    <property type="entry name" value="30s ribosomal protein s13, domain 2"/>
    <property type="match status" value="1"/>
</dbReference>
<dbReference type="EMBL" id="JACXVP010000006">
    <property type="protein sequence ID" value="KAG5602670.1"/>
    <property type="molecule type" value="Genomic_DNA"/>
</dbReference>
<evidence type="ECO:0000256" key="3">
    <source>
        <dbReference type="ARBA" id="ARBA00023274"/>
    </source>
</evidence>
<dbReference type="Pfam" id="PF00416">
    <property type="entry name" value="Ribosomal_S13"/>
    <property type="match status" value="1"/>
</dbReference>
<comment type="caution">
    <text evidence="4">The sequence shown here is derived from an EMBL/GenBank/DDBJ whole genome shotgun (WGS) entry which is preliminary data.</text>
</comment>
<evidence type="ECO:0000256" key="2">
    <source>
        <dbReference type="ARBA" id="ARBA00022980"/>
    </source>
</evidence>
<dbReference type="InterPro" id="IPR010979">
    <property type="entry name" value="Ribosomal_uS13-like_H2TH"/>
</dbReference>
<dbReference type="PROSITE" id="PS50159">
    <property type="entry name" value="RIBOSOMAL_S13_2"/>
    <property type="match status" value="1"/>
</dbReference>
<evidence type="ECO:0008006" key="6">
    <source>
        <dbReference type="Google" id="ProtNLM"/>
    </source>
</evidence>
<organism evidence="4 5">
    <name type="scientific">Solanum commersonii</name>
    <name type="common">Commerson's wild potato</name>
    <name type="synonym">Commerson's nightshade</name>
    <dbReference type="NCBI Taxonomy" id="4109"/>
    <lineage>
        <taxon>Eukaryota</taxon>
        <taxon>Viridiplantae</taxon>
        <taxon>Streptophyta</taxon>
        <taxon>Embryophyta</taxon>
        <taxon>Tracheophyta</taxon>
        <taxon>Spermatophyta</taxon>
        <taxon>Magnoliopsida</taxon>
        <taxon>eudicotyledons</taxon>
        <taxon>Gunneridae</taxon>
        <taxon>Pentapetalae</taxon>
        <taxon>asterids</taxon>
        <taxon>lamiids</taxon>
        <taxon>Solanales</taxon>
        <taxon>Solanaceae</taxon>
        <taxon>Solanoideae</taxon>
        <taxon>Solaneae</taxon>
        <taxon>Solanum</taxon>
    </lineage>
</organism>
<dbReference type="SUPFAM" id="SSF46946">
    <property type="entry name" value="S13-like H2TH domain"/>
    <property type="match status" value="1"/>
</dbReference>
<comment type="similarity">
    <text evidence="1">Belongs to the universal ribosomal protein uS13 family.</text>
</comment>
<dbReference type="PANTHER" id="PTHR10871">
    <property type="entry name" value="30S RIBOSOMAL PROTEIN S13/40S RIBOSOMAL PROTEIN S18"/>
    <property type="match status" value="1"/>
</dbReference>
<accession>A0A9J5YUV8</accession>
<evidence type="ECO:0000313" key="5">
    <source>
        <dbReference type="Proteomes" id="UP000824120"/>
    </source>
</evidence>
<dbReference type="OrthoDB" id="1556182at2759"/>
<dbReference type="PANTHER" id="PTHR10871:SF37">
    <property type="entry name" value="40S RIBOSOMAL PROTEIN S18-LIKE"/>
    <property type="match status" value="1"/>
</dbReference>
<dbReference type="FunFam" id="1.10.8.50:FF:000002">
    <property type="entry name" value="40S ribosomal protein S18"/>
    <property type="match status" value="1"/>
</dbReference>
<keyword evidence="3" id="KW-0687">Ribonucleoprotein</keyword>
<dbReference type="Gene3D" id="1.10.8.50">
    <property type="match status" value="1"/>
</dbReference>
<dbReference type="GO" id="GO:0003735">
    <property type="term" value="F:structural constituent of ribosome"/>
    <property type="evidence" value="ECO:0007669"/>
    <property type="project" value="InterPro"/>
</dbReference>
<dbReference type="AlphaFoldDB" id="A0A9J5YUV8"/>
<keyword evidence="2" id="KW-0689">Ribosomal protein</keyword>
<evidence type="ECO:0000256" key="1">
    <source>
        <dbReference type="ARBA" id="ARBA00008080"/>
    </source>
</evidence>
<reference evidence="4 5" key="1">
    <citation type="submission" date="2020-09" db="EMBL/GenBank/DDBJ databases">
        <title>De no assembly of potato wild relative species, Solanum commersonii.</title>
        <authorList>
            <person name="Cho K."/>
        </authorList>
    </citation>
    <scope>NUCLEOTIDE SEQUENCE [LARGE SCALE GENOMIC DNA]</scope>
    <source>
        <strain evidence="4">LZ3.2</strain>
        <tissue evidence="4">Leaf</tissue>
    </source>
</reference>
<dbReference type="GO" id="GO:0015935">
    <property type="term" value="C:small ribosomal subunit"/>
    <property type="evidence" value="ECO:0007669"/>
    <property type="project" value="TreeGrafter"/>
</dbReference>
<dbReference type="Proteomes" id="UP000824120">
    <property type="component" value="Chromosome 6"/>
</dbReference>
<dbReference type="GO" id="GO:0005829">
    <property type="term" value="C:cytosol"/>
    <property type="evidence" value="ECO:0007669"/>
    <property type="project" value="TreeGrafter"/>
</dbReference>
<dbReference type="InterPro" id="IPR027437">
    <property type="entry name" value="Rbsml_uS13_C"/>
</dbReference>